<name>A0A936F3Y8_9BACT</name>
<feature type="binding site" evidence="9">
    <location>
        <position position="85"/>
    </location>
    <ligand>
        <name>Zn(2+)</name>
        <dbReference type="ChEBI" id="CHEBI:29105"/>
        <note>catalytic</note>
    </ligand>
</feature>
<dbReference type="Pfam" id="PF00925">
    <property type="entry name" value="GTP_cyclohydro2"/>
    <property type="match status" value="1"/>
</dbReference>
<dbReference type="InterPro" id="IPR000926">
    <property type="entry name" value="RibA"/>
</dbReference>
<feature type="binding site" evidence="9">
    <location>
        <begin position="111"/>
        <end position="113"/>
    </location>
    <ligand>
        <name>GTP</name>
        <dbReference type="ChEBI" id="CHEBI:37565"/>
    </ligand>
</feature>
<dbReference type="InterPro" id="IPR036144">
    <property type="entry name" value="RibA-like_sf"/>
</dbReference>
<dbReference type="GO" id="GO:0005525">
    <property type="term" value="F:GTP binding"/>
    <property type="evidence" value="ECO:0007669"/>
    <property type="project" value="UniProtKB-KW"/>
</dbReference>
<dbReference type="GO" id="GO:0003935">
    <property type="term" value="F:GTP cyclohydrolase II activity"/>
    <property type="evidence" value="ECO:0007669"/>
    <property type="project" value="UniProtKB-UniRule"/>
</dbReference>
<evidence type="ECO:0000256" key="3">
    <source>
        <dbReference type="ARBA" id="ARBA00022723"/>
    </source>
</evidence>
<reference evidence="11 12" key="1">
    <citation type="submission" date="2020-10" db="EMBL/GenBank/DDBJ databases">
        <title>Connecting structure to function with the recovery of over 1000 high-quality activated sludge metagenome-assembled genomes encoding full-length rRNA genes using long-read sequencing.</title>
        <authorList>
            <person name="Singleton C.M."/>
            <person name="Petriglieri F."/>
            <person name="Kristensen J.M."/>
            <person name="Kirkegaard R.H."/>
            <person name="Michaelsen T.Y."/>
            <person name="Andersen M.H."/>
            <person name="Karst S.M."/>
            <person name="Dueholm M.S."/>
            <person name="Nielsen P.H."/>
            <person name="Albertsen M."/>
        </authorList>
    </citation>
    <scope>NUCLEOTIDE SEQUENCE [LARGE SCALE GENOMIC DNA]</scope>
    <source>
        <strain evidence="11">OdNE_18-Q3-R46-58_MAXAC.008</strain>
    </source>
</reference>
<feature type="binding site" evidence="9">
    <location>
        <position position="133"/>
    </location>
    <ligand>
        <name>GTP</name>
        <dbReference type="ChEBI" id="CHEBI:37565"/>
    </ligand>
</feature>
<evidence type="ECO:0000256" key="4">
    <source>
        <dbReference type="ARBA" id="ARBA00022741"/>
    </source>
</evidence>
<gene>
    <name evidence="9 11" type="primary">ribA</name>
    <name evidence="11" type="ORF">IPN91_11620</name>
</gene>
<dbReference type="HAMAP" id="MF_00179">
    <property type="entry name" value="RibA"/>
    <property type="match status" value="1"/>
</dbReference>
<evidence type="ECO:0000256" key="8">
    <source>
        <dbReference type="ARBA" id="ARBA00049295"/>
    </source>
</evidence>
<organism evidence="11 12">
    <name type="scientific">Candidatus Geothrix odensensis</name>
    <dbReference type="NCBI Taxonomy" id="2954440"/>
    <lineage>
        <taxon>Bacteria</taxon>
        <taxon>Pseudomonadati</taxon>
        <taxon>Acidobacteriota</taxon>
        <taxon>Holophagae</taxon>
        <taxon>Holophagales</taxon>
        <taxon>Holophagaceae</taxon>
        <taxon>Geothrix</taxon>
    </lineage>
</organism>
<dbReference type="PANTHER" id="PTHR21327">
    <property type="entry name" value="GTP CYCLOHYDROLASE II-RELATED"/>
    <property type="match status" value="1"/>
</dbReference>
<evidence type="ECO:0000256" key="1">
    <source>
        <dbReference type="ARBA" id="ARBA00004853"/>
    </source>
</evidence>
<feature type="binding site" evidence="9">
    <location>
        <position position="87"/>
    </location>
    <ligand>
        <name>Zn(2+)</name>
        <dbReference type="ChEBI" id="CHEBI:29105"/>
        <note>catalytic</note>
    </ligand>
</feature>
<comment type="function">
    <text evidence="9">Catalyzes the conversion of GTP to 2,5-diamino-6-ribosylamino-4(3H)-pyrimidinone 5'-phosphate (DARP), formate and pyrophosphate.</text>
</comment>
<dbReference type="EC" id="3.5.4.25" evidence="9"/>
<dbReference type="InterPro" id="IPR032677">
    <property type="entry name" value="GTP_cyclohydro_II"/>
</dbReference>
<comment type="similarity">
    <text evidence="9">Belongs to the GTP cyclohydrolase II family.</text>
</comment>
<feature type="binding site" evidence="9">
    <location>
        <position position="173"/>
    </location>
    <ligand>
        <name>GTP</name>
        <dbReference type="ChEBI" id="CHEBI:37565"/>
    </ligand>
</feature>
<evidence type="ECO:0000256" key="9">
    <source>
        <dbReference type="HAMAP-Rule" id="MF_00179"/>
    </source>
</evidence>
<accession>A0A936F3Y8</accession>
<dbReference type="GO" id="GO:0008686">
    <property type="term" value="F:3,4-dihydroxy-2-butanone-4-phosphate synthase activity"/>
    <property type="evidence" value="ECO:0007669"/>
    <property type="project" value="TreeGrafter"/>
</dbReference>
<keyword evidence="3 9" id="KW-0479">Metal-binding</keyword>
<keyword evidence="5 9" id="KW-0378">Hydrolase</keyword>
<feature type="binding site" evidence="9">
    <location>
        <position position="74"/>
    </location>
    <ligand>
        <name>Zn(2+)</name>
        <dbReference type="ChEBI" id="CHEBI:29105"/>
        <note>catalytic</note>
    </ligand>
</feature>
<keyword evidence="6 9" id="KW-0862">Zinc</keyword>
<dbReference type="FunFam" id="3.40.50.10990:FF:000002">
    <property type="entry name" value="GTP cyclohydrolase-2"/>
    <property type="match status" value="1"/>
</dbReference>
<evidence type="ECO:0000313" key="11">
    <source>
        <dbReference type="EMBL" id="MBK8573265.1"/>
    </source>
</evidence>
<comment type="pathway">
    <text evidence="1 9">Cofactor biosynthesis; riboflavin biosynthesis; 5-amino-6-(D-ribitylamino)uracil from GTP: step 1/4.</text>
</comment>
<dbReference type="AlphaFoldDB" id="A0A936F3Y8"/>
<evidence type="ECO:0000256" key="7">
    <source>
        <dbReference type="ARBA" id="ARBA00023134"/>
    </source>
</evidence>
<proteinExistence type="inferred from homology"/>
<evidence type="ECO:0000256" key="5">
    <source>
        <dbReference type="ARBA" id="ARBA00022801"/>
    </source>
</evidence>
<feature type="binding site" evidence="9">
    <location>
        <position position="168"/>
    </location>
    <ligand>
        <name>GTP</name>
        <dbReference type="ChEBI" id="CHEBI:37565"/>
    </ligand>
</feature>
<dbReference type="GO" id="GO:0005829">
    <property type="term" value="C:cytosol"/>
    <property type="evidence" value="ECO:0007669"/>
    <property type="project" value="TreeGrafter"/>
</dbReference>
<evidence type="ECO:0000313" key="12">
    <source>
        <dbReference type="Proteomes" id="UP000709959"/>
    </source>
</evidence>
<feature type="active site" description="Nucleophile" evidence="9">
    <location>
        <position position="147"/>
    </location>
</feature>
<keyword evidence="7 9" id="KW-0342">GTP-binding</keyword>
<evidence type="ECO:0000256" key="6">
    <source>
        <dbReference type="ARBA" id="ARBA00022833"/>
    </source>
</evidence>
<dbReference type="NCBIfam" id="NF001591">
    <property type="entry name" value="PRK00393.1"/>
    <property type="match status" value="1"/>
</dbReference>
<comment type="cofactor">
    <cofactor evidence="9">
        <name>Zn(2+)</name>
        <dbReference type="ChEBI" id="CHEBI:29105"/>
    </cofactor>
    <text evidence="9">Binds 1 zinc ion per subunit.</text>
</comment>
<dbReference type="GO" id="GO:0008270">
    <property type="term" value="F:zinc ion binding"/>
    <property type="evidence" value="ECO:0007669"/>
    <property type="project" value="UniProtKB-UniRule"/>
</dbReference>
<comment type="caution">
    <text evidence="11">The sequence shown here is derived from an EMBL/GenBank/DDBJ whole genome shotgun (WGS) entry which is preliminary data.</text>
</comment>
<feature type="active site" description="Proton acceptor" evidence="9">
    <location>
        <position position="145"/>
    </location>
</feature>
<comment type="catalytic activity">
    <reaction evidence="8 9">
        <text>GTP + 4 H2O = 2,5-diamino-6-hydroxy-4-(5-phosphoribosylamino)-pyrimidine + formate + 2 phosphate + 3 H(+)</text>
        <dbReference type="Rhea" id="RHEA:23704"/>
        <dbReference type="ChEBI" id="CHEBI:15377"/>
        <dbReference type="ChEBI" id="CHEBI:15378"/>
        <dbReference type="ChEBI" id="CHEBI:15740"/>
        <dbReference type="ChEBI" id="CHEBI:37565"/>
        <dbReference type="ChEBI" id="CHEBI:43474"/>
        <dbReference type="ChEBI" id="CHEBI:58614"/>
        <dbReference type="EC" id="3.5.4.25"/>
    </reaction>
</comment>
<sequence length="219" mass="24549">MSPKEPSSAPKLELFCKLQAEKVPFIAKANVPSIFGKFTVYGFLEHATGKEHLAIVAGEIDARRRIPVRVHSECWTGDVLGSLKCDCRQQLEEALRHIGEHGGMVLYLRQEGRGIGLLNKLKAYALQEQGLDTVEANHSLGFPDDLRTYDCAVEMLKFFGITKVKLLTNNPRKIGALESAGIEVERERHQLASNPHNLRYLKTKARKSGHMLDFEEEAL</sequence>
<dbReference type="PANTHER" id="PTHR21327:SF18">
    <property type="entry name" value="3,4-DIHYDROXY-2-BUTANONE 4-PHOSPHATE SYNTHASE"/>
    <property type="match status" value="1"/>
</dbReference>
<feature type="binding site" evidence="9">
    <location>
        <position position="90"/>
    </location>
    <ligand>
        <name>GTP</name>
        <dbReference type="ChEBI" id="CHEBI:37565"/>
    </ligand>
</feature>
<evidence type="ECO:0000259" key="10">
    <source>
        <dbReference type="Pfam" id="PF00925"/>
    </source>
</evidence>
<dbReference type="EMBL" id="JADKCH010000015">
    <property type="protein sequence ID" value="MBK8573265.1"/>
    <property type="molecule type" value="Genomic_DNA"/>
</dbReference>
<dbReference type="SUPFAM" id="SSF142695">
    <property type="entry name" value="RibA-like"/>
    <property type="match status" value="1"/>
</dbReference>
<dbReference type="NCBIfam" id="TIGR00505">
    <property type="entry name" value="ribA"/>
    <property type="match status" value="1"/>
</dbReference>
<dbReference type="Gene3D" id="3.40.50.10990">
    <property type="entry name" value="GTP cyclohydrolase II"/>
    <property type="match status" value="1"/>
</dbReference>
<dbReference type="CDD" id="cd00641">
    <property type="entry name" value="GTP_cyclohydro2"/>
    <property type="match status" value="1"/>
</dbReference>
<feature type="domain" description="GTP cyclohydrolase II" evidence="10">
    <location>
        <begin position="28"/>
        <end position="186"/>
    </location>
</feature>
<keyword evidence="4 9" id="KW-0547">Nucleotide-binding</keyword>
<keyword evidence="2 9" id="KW-0686">Riboflavin biosynthesis</keyword>
<dbReference type="Proteomes" id="UP000709959">
    <property type="component" value="Unassembled WGS sequence"/>
</dbReference>
<dbReference type="GO" id="GO:0009231">
    <property type="term" value="P:riboflavin biosynthetic process"/>
    <property type="evidence" value="ECO:0007669"/>
    <property type="project" value="UniProtKB-UniRule"/>
</dbReference>
<protein>
    <recommendedName>
        <fullName evidence="9">GTP cyclohydrolase-2</fullName>
        <ecNumber evidence="9">3.5.4.25</ecNumber>
    </recommendedName>
    <alternativeName>
        <fullName evidence="9">GTP cyclohydrolase II</fullName>
    </alternativeName>
</protein>
<feature type="binding site" evidence="9">
    <location>
        <begin position="69"/>
        <end position="73"/>
    </location>
    <ligand>
        <name>GTP</name>
        <dbReference type="ChEBI" id="CHEBI:37565"/>
    </ligand>
</feature>
<evidence type="ECO:0000256" key="2">
    <source>
        <dbReference type="ARBA" id="ARBA00022619"/>
    </source>
</evidence>